<evidence type="ECO:0000256" key="12">
    <source>
        <dbReference type="ARBA" id="ARBA00023306"/>
    </source>
</evidence>
<evidence type="ECO:0000256" key="8">
    <source>
        <dbReference type="ARBA" id="ARBA00022776"/>
    </source>
</evidence>
<dbReference type="AlphaFoldDB" id="A0AAV1G1I7"/>
<keyword evidence="5" id="KW-0132">Cell division</keyword>
<evidence type="ECO:0000256" key="11">
    <source>
        <dbReference type="ARBA" id="ARBA00023242"/>
    </source>
</evidence>
<dbReference type="Proteomes" id="UP001178508">
    <property type="component" value="Chromosome 11"/>
</dbReference>
<evidence type="ECO:0000256" key="2">
    <source>
        <dbReference type="ARBA" id="ARBA00004496"/>
    </source>
</evidence>
<keyword evidence="7 13" id="KW-0863">Zinc-finger</keyword>
<evidence type="ECO:0000256" key="4">
    <source>
        <dbReference type="ARBA" id="ARBA00022490"/>
    </source>
</evidence>
<keyword evidence="4" id="KW-0963">Cytoplasm</keyword>
<evidence type="ECO:0000256" key="1">
    <source>
        <dbReference type="ARBA" id="ARBA00004123"/>
    </source>
</evidence>
<dbReference type="EMBL" id="OY660874">
    <property type="protein sequence ID" value="CAJ1067050.1"/>
    <property type="molecule type" value="Genomic_DNA"/>
</dbReference>
<accession>A0AAV1G1I7</accession>
<evidence type="ECO:0000256" key="10">
    <source>
        <dbReference type="ARBA" id="ARBA00022833"/>
    </source>
</evidence>
<evidence type="ECO:0000256" key="13">
    <source>
        <dbReference type="PROSITE-ProRule" id="PRU01220"/>
    </source>
</evidence>
<evidence type="ECO:0000256" key="7">
    <source>
        <dbReference type="ARBA" id="ARBA00022771"/>
    </source>
</evidence>
<evidence type="ECO:0000313" key="16">
    <source>
        <dbReference type="EMBL" id="CAJ1067050.1"/>
    </source>
</evidence>
<evidence type="ECO:0000256" key="9">
    <source>
        <dbReference type="ARBA" id="ARBA00022786"/>
    </source>
</evidence>
<feature type="region of interest" description="Disordered" evidence="14">
    <location>
        <begin position="415"/>
        <end position="445"/>
    </location>
</feature>
<dbReference type="Gene3D" id="2.20.25.20">
    <property type="match status" value="1"/>
</dbReference>
<dbReference type="Gene3D" id="1.20.1280.50">
    <property type="match status" value="1"/>
</dbReference>
<feature type="compositionally biased region" description="Polar residues" evidence="14">
    <location>
        <begin position="421"/>
        <end position="432"/>
    </location>
</feature>
<dbReference type="PANTHER" id="PTHR15493:SF8">
    <property type="entry name" value="F-BOX ONLY PROTEIN 5"/>
    <property type="match status" value="1"/>
</dbReference>
<keyword evidence="8" id="KW-0498">Mitosis</keyword>
<evidence type="ECO:0000256" key="3">
    <source>
        <dbReference type="ARBA" id="ARBA00004906"/>
    </source>
</evidence>
<dbReference type="InterPro" id="IPR036047">
    <property type="entry name" value="F-box-like_dom_sf"/>
</dbReference>
<comment type="subcellular location">
    <subcellularLocation>
        <location evidence="2">Cytoplasm</location>
    </subcellularLocation>
    <subcellularLocation>
        <location evidence="1">Nucleus</location>
    </subcellularLocation>
</comment>
<name>A0AAV1G1I7_XYRNO</name>
<dbReference type="PANTHER" id="PTHR15493">
    <property type="entry name" value="F-BOX ONLY PROTEIN 5 AND 43"/>
    <property type="match status" value="1"/>
</dbReference>
<gene>
    <name evidence="16" type="ORF">XNOV1_A008588</name>
</gene>
<sequence>MFHWKKVIMKCPSYEAPKVSNMEKSYATEAKMLHFKASPVKEPPPIKPQGPPAGLTTVLFSLNNNSRAVHNKENSTNKEHDRSSDDEVFEDSGYLSLHNSQINDHHGEEEDHIQEKPTTLLSNAASPNKKTVSPKKSPSKCLLRSSRSVARVAPSTPVDCQRRATTYSLSSTPKDNQADPNLPILKFQRAVCEQLAKSYQKNKRYDWSIPSQVAEDHLLDRVIGGQMGLEFVDVFSALLSRNMRSLLTKILAMLSDMDLIRCKKVSRTWRKIISEDTASLSRCQKVKQAAEESQGCPSEKGCGLTRDVAVSRLVLSSMQTLASPSSSSSTSSRATRQAASSQKGSTPDSKCTRFNDYVQAANTLKQHESLRSCKCCGSPSTYSAEARRATCTRPSCQFDFCTRCQQSFHGSTPCREVQPRSHLTSSRSTQILPGSARSKRNIRRL</sequence>
<feature type="domain" description="ZBR-type" evidence="15">
    <location>
        <begin position="369"/>
        <end position="417"/>
    </location>
</feature>
<dbReference type="PROSITE" id="PS51872">
    <property type="entry name" value="ZF_ZBR"/>
    <property type="match status" value="1"/>
</dbReference>
<comment type="pathway">
    <text evidence="3">Protein modification; protein ubiquitination.</text>
</comment>
<dbReference type="Pfam" id="PF00646">
    <property type="entry name" value="F-box"/>
    <property type="match status" value="1"/>
</dbReference>
<protein>
    <submittedName>
        <fullName evidence="16">F-box only protein 5-like</fullName>
    </submittedName>
</protein>
<dbReference type="GO" id="GO:0051301">
    <property type="term" value="P:cell division"/>
    <property type="evidence" value="ECO:0007669"/>
    <property type="project" value="UniProtKB-KW"/>
</dbReference>
<reference evidence="16" key="1">
    <citation type="submission" date="2023-08" db="EMBL/GenBank/DDBJ databases">
        <authorList>
            <person name="Alioto T."/>
            <person name="Alioto T."/>
            <person name="Gomez Garrido J."/>
        </authorList>
    </citation>
    <scope>NUCLEOTIDE SEQUENCE</scope>
</reference>
<evidence type="ECO:0000256" key="14">
    <source>
        <dbReference type="SAM" id="MobiDB-lite"/>
    </source>
</evidence>
<keyword evidence="11" id="KW-0539">Nucleus</keyword>
<dbReference type="GO" id="GO:0005634">
    <property type="term" value="C:nucleus"/>
    <property type="evidence" value="ECO:0007669"/>
    <property type="project" value="UniProtKB-SubCell"/>
</dbReference>
<feature type="region of interest" description="Disordered" evidence="14">
    <location>
        <begin position="68"/>
        <end position="88"/>
    </location>
</feature>
<dbReference type="InterPro" id="IPR044064">
    <property type="entry name" value="ZF_ZBR"/>
</dbReference>
<dbReference type="GO" id="GO:0005737">
    <property type="term" value="C:cytoplasm"/>
    <property type="evidence" value="ECO:0007669"/>
    <property type="project" value="UniProtKB-SubCell"/>
</dbReference>
<evidence type="ECO:0000259" key="15">
    <source>
        <dbReference type="PROSITE" id="PS51872"/>
    </source>
</evidence>
<dbReference type="SUPFAM" id="SSF81383">
    <property type="entry name" value="F-box domain"/>
    <property type="match status" value="1"/>
</dbReference>
<dbReference type="InterPro" id="IPR047147">
    <property type="entry name" value="FBX5_43"/>
</dbReference>
<evidence type="ECO:0000313" key="17">
    <source>
        <dbReference type="Proteomes" id="UP001178508"/>
    </source>
</evidence>
<feature type="region of interest" description="Disordered" evidence="14">
    <location>
        <begin position="121"/>
        <end position="148"/>
    </location>
</feature>
<keyword evidence="17" id="KW-1185">Reference proteome</keyword>
<feature type="compositionally biased region" description="Low complexity" evidence="14">
    <location>
        <begin position="321"/>
        <end position="342"/>
    </location>
</feature>
<proteinExistence type="predicted"/>
<feature type="region of interest" description="Disordered" evidence="14">
    <location>
        <begin position="321"/>
        <end position="349"/>
    </location>
</feature>
<organism evidence="16 17">
    <name type="scientific">Xyrichtys novacula</name>
    <name type="common">Pearly razorfish</name>
    <name type="synonym">Hemipteronotus novacula</name>
    <dbReference type="NCBI Taxonomy" id="13765"/>
    <lineage>
        <taxon>Eukaryota</taxon>
        <taxon>Metazoa</taxon>
        <taxon>Chordata</taxon>
        <taxon>Craniata</taxon>
        <taxon>Vertebrata</taxon>
        <taxon>Euteleostomi</taxon>
        <taxon>Actinopterygii</taxon>
        <taxon>Neopterygii</taxon>
        <taxon>Teleostei</taxon>
        <taxon>Neoteleostei</taxon>
        <taxon>Acanthomorphata</taxon>
        <taxon>Eupercaria</taxon>
        <taxon>Labriformes</taxon>
        <taxon>Labridae</taxon>
        <taxon>Xyrichtys</taxon>
    </lineage>
</organism>
<keyword evidence="6" id="KW-0479">Metal-binding</keyword>
<keyword evidence="10" id="KW-0862">Zinc</keyword>
<keyword evidence="9" id="KW-0833">Ubl conjugation pathway</keyword>
<dbReference type="GO" id="GO:0045835">
    <property type="term" value="P:negative regulation of meiotic nuclear division"/>
    <property type="evidence" value="ECO:0007669"/>
    <property type="project" value="InterPro"/>
</dbReference>
<evidence type="ECO:0000256" key="5">
    <source>
        <dbReference type="ARBA" id="ARBA00022618"/>
    </source>
</evidence>
<keyword evidence="12" id="KW-0131">Cell cycle</keyword>
<dbReference type="InterPro" id="IPR001810">
    <property type="entry name" value="F-box_dom"/>
</dbReference>
<dbReference type="CDD" id="cd20348">
    <property type="entry name" value="BRcat_RBR_EMI"/>
    <property type="match status" value="1"/>
</dbReference>
<feature type="compositionally biased region" description="Low complexity" evidence="14">
    <location>
        <begin position="126"/>
        <end position="148"/>
    </location>
</feature>
<dbReference type="GO" id="GO:0008270">
    <property type="term" value="F:zinc ion binding"/>
    <property type="evidence" value="ECO:0007669"/>
    <property type="project" value="UniProtKB-KW"/>
</dbReference>
<evidence type="ECO:0000256" key="6">
    <source>
        <dbReference type="ARBA" id="ARBA00022723"/>
    </source>
</evidence>
<feature type="compositionally biased region" description="Basic and acidic residues" evidence="14">
    <location>
        <begin position="70"/>
        <end position="85"/>
    </location>
</feature>
<dbReference type="SUPFAM" id="SSF57850">
    <property type="entry name" value="RING/U-box"/>
    <property type="match status" value="1"/>
</dbReference>
<dbReference type="GO" id="GO:0007088">
    <property type="term" value="P:regulation of mitotic nuclear division"/>
    <property type="evidence" value="ECO:0007669"/>
    <property type="project" value="InterPro"/>
</dbReference>